<sequence length="63" mass="6807">MSVFLFVFTCMCVIFAGGSIHYVRQLGYAGSYPPKHVLRQKAIVCAAGAGISLSILLLTLFLL</sequence>
<keyword evidence="1" id="KW-0472">Membrane</keyword>
<evidence type="ECO:0000256" key="1">
    <source>
        <dbReference type="SAM" id="Phobius"/>
    </source>
</evidence>
<evidence type="ECO:0000313" key="2">
    <source>
        <dbReference type="EMBL" id="MER3122786.1"/>
    </source>
</evidence>
<reference evidence="2 5" key="2">
    <citation type="submission" date="2024-06" db="EMBL/GenBank/DDBJ databases">
        <title>Construction of an artificial bacterial consortium using nitrogen cycle bacteria from Cuatro Cienegas Basin and a mangrove forest.</title>
        <authorList>
            <person name="Aguilera-Najera D."/>
            <person name="Marquez-Cianci L."/>
            <person name="Martinez-Perez E."/>
            <person name="Rosas-Barrera M."/>
            <person name="Rodriguez-Cruz U.E."/>
            <person name="Tapia-Lopez R."/>
            <person name="Eguiarte L.E."/>
            <person name="Souza-Saldivar V."/>
        </authorList>
    </citation>
    <scope>NUCLEOTIDE SEQUENCE [LARGE SCALE GENOMIC DNA]</scope>
    <source>
        <strain evidence="2 5">S14-15</strain>
    </source>
</reference>
<accession>A0A5C2CAA7</accession>
<evidence type="ECO:0000313" key="3">
    <source>
        <dbReference type="EMBL" id="VXB18763.1"/>
    </source>
</evidence>
<protein>
    <submittedName>
        <fullName evidence="3">Uncharacterized protein</fullName>
    </submittedName>
</protein>
<keyword evidence="1" id="KW-1133">Transmembrane helix</keyword>
<dbReference type="AlphaFoldDB" id="A0A5C2CAA7"/>
<feature type="transmembrane region" description="Helical" evidence="1">
    <location>
        <begin position="6"/>
        <end position="23"/>
    </location>
</feature>
<evidence type="ECO:0000313" key="5">
    <source>
        <dbReference type="Proteomes" id="UP001467674"/>
    </source>
</evidence>
<reference evidence="3 4" key="1">
    <citation type="submission" date="2019-10" db="EMBL/GenBank/DDBJ databases">
        <authorList>
            <person name="Karimi E."/>
        </authorList>
    </citation>
    <scope>NUCLEOTIDE SEQUENCE [LARGE SCALE GENOMIC DNA]</scope>
    <source>
        <strain evidence="3">Bacillus sp. 348</strain>
    </source>
</reference>
<dbReference type="EMBL" id="CABWLH010000009">
    <property type="protein sequence ID" value="VXB18763.1"/>
    <property type="molecule type" value="Genomic_DNA"/>
</dbReference>
<organism evidence="3 4">
    <name type="scientific">Bacillus altitudinis</name>
    <dbReference type="NCBI Taxonomy" id="293387"/>
    <lineage>
        <taxon>Bacteria</taxon>
        <taxon>Bacillati</taxon>
        <taxon>Bacillota</taxon>
        <taxon>Bacilli</taxon>
        <taxon>Bacillales</taxon>
        <taxon>Bacillaceae</taxon>
        <taxon>Bacillus</taxon>
    </lineage>
</organism>
<dbReference type="RefSeq" id="WP_008348888.1">
    <property type="nucleotide sequence ID" value="NZ_AP014928.1"/>
</dbReference>
<feature type="transmembrane region" description="Helical" evidence="1">
    <location>
        <begin position="43"/>
        <end position="62"/>
    </location>
</feature>
<evidence type="ECO:0000313" key="4">
    <source>
        <dbReference type="Proteomes" id="UP000433089"/>
    </source>
</evidence>
<dbReference type="Proteomes" id="UP000433089">
    <property type="component" value="Unassembled WGS sequence"/>
</dbReference>
<dbReference type="Proteomes" id="UP001467674">
    <property type="component" value="Unassembled WGS sequence"/>
</dbReference>
<dbReference type="GeneID" id="66362555"/>
<keyword evidence="5" id="KW-1185">Reference proteome</keyword>
<accession>A0A1K2BGI8</accession>
<keyword evidence="1" id="KW-0812">Transmembrane</keyword>
<dbReference type="Pfam" id="PF26302">
    <property type="entry name" value="YhzF"/>
    <property type="match status" value="1"/>
</dbReference>
<dbReference type="InterPro" id="IPR058724">
    <property type="entry name" value="YhzF"/>
</dbReference>
<name>A0A5C2CAA7_BACAB</name>
<gene>
    <name evidence="3" type="primary">yhzF</name>
    <name evidence="2" type="ORF">ABQG71_16555</name>
    <name evidence="3" type="ORF">BACI348_40119</name>
</gene>
<accession>A0A653NMX7</accession>
<proteinExistence type="predicted"/>
<dbReference type="EMBL" id="JBEOME010000010">
    <property type="protein sequence ID" value="MER3122786.1"/>
    <property type="molecule type" value="Genomic_DNA"/>
</dbReference>